<dbReference type="PANTHER" id="PTHR47245:SF2">
    <property type="entry name" value="PEPTIDYL-PROLYL CIS-TRANS ISOMERASE HP_0175-RELATED"/>
    <property type="match status" value="1"/>
</dbReference>
<organism evidence="3 4">
    <name type="scientific">Oceanotoga teriensis</name>
    <dbReference type="NCBI Taxonomy" id="515440"/>
    <lineage>
        <taxon>Bacteria</taxon>
        <taxon>Thermotogati</taxon>
        <taxon>Thermotogota</taxon>
        <taxon>Thermotogae</taxon>
        <taxon>Petrotogales</taxon>
        <taxon>Petrotogaceae</taxon>
        <taxon>Oceanotoga</taxon>
    </lineage>
</organism>
<evidence type="ECO:0000256" key="1">
    <source>
        <dbReference type="PROSITE-ProRule" id="PRU00278"/>
    </source>
</evidence>
<name>A0AA45C5P0_9BACT</name>
<feature type="domain" description="PpiC" evidence="2">
    <location>
        <begin position="114"/>
        <end position="203"/>
    </location>
</feature>
<dbReference type="InterPro" id="IPR046357">
    <property type="entry name" value="PPIase_dom_sf"/>
</dbReference>
<accession>A0AA45C5P0</accession>
<evidence type="ECO:0000313" key="3">
    <source>
        <dbReference type="EMBL" id="PWJ89288.1"/>
    </source>
</evidence>
<reference evidence="3 4" key="1">
    <citation type="submission" date="2018-05" db="EMBL/GenBank/DDBJ databases">
        <title>Genomic Encyclopedia of Type Strains, Phase IV (KMG-IV): sequencing the most valuable type-strain genomes for metagenomic binning, comparative biology and taxonomic classification.</title>
        <authorList>
            <person name="Goeker M."/>
        </authorList>
    </citation>
    <scope>NUCLEOTIDE SEQUENCE [LARGE SCALE GENOMIC DNA]</scope>
    <source>
        <strain evidence="3 4">DSM 24906</strain>
    </source>
</reference>
<dbReference type="SUPFAM" id="SSF109998">
    <property type="entry name" value="Triger factor/SurA peptide-binding domain-like"/>
    <property type="match status" value="1"/>
</dbReference>
<dbReference type="InterPro" id="IPR023058">
    <property type="entry name" value="PPIase_PpiC_CS"/>
</dbReference>
<dbReference type="SUPFAM" id="SSF54534">
    <property type="entry name" value="FKBP-like"/>
    <property type="match status" value="1"/>
</dbReference>
<evidence type="ECO:0000259" key="2">
    <source>
        <dbReference type="PROSITE" id="PS50198"/>
    </source>
</evidence>
<dbReference type="PANTHER" id="PTHR47245">
    <property type="entry name" value="PEPTIDYLPROLYL ISOMERASE"/>
    <property type="match status" value="1"/>
</dbReference>
<proteinExistence type="predicted"/>
<dbReference type="InterPro" id="IPR000297">
    <property type="entry name" value="PPIase_PpiC"/>
</dbReference>
<dbReference type="Gene3D" id="3.10.50.40">
    <property type="match status" value="1"/>
</dbReference>
<evidence type="ECO:0000313" key="4">
    <source>
        <dbReference type="Proteomes" id="UP000245921"/>
    </source>
</evidence>
<dbReference type="InterPro" id="IPR027304">
    <property type="entry name" value="Trigger_fact/SurA_dom_sf"/>
</dbReference>
<protein>
    <submittedName>
        <fullName evidence="3">Peptidyl-prolyl cis-trans isomerase C</fullName>
    </submittedName>
</protein>
<sequence length="249" mass="28609">MSENKVLATVNGKEITQKDVDILLQRIGPQRAAQFQTPQGQESLLRELINQELMYLEALDTDLDKDEQFLKEVELAKREILKQFAIGRLFDTIEVTDEDAKNYYDENTNAFQQGEQVKASHILVDSEDKANEIIKELENGKSFEDAAKEYSSCPSKNNGGDLGFFGKGQMVPEFEQAAFKMNKEDLSEPVKTQFGFHIIKLTDKKEASVMKFDEVKDNIKQQLMVYKQSEIYMNKGKELEKKYEVIINK</sequence>
<dbReference type="EMBL" id="QGGI01000015">
    <property type="protein sequence ID" value="PWJ89288.1"/>
    <property type="molecule type" value="Genomic_DNA"/>
</dbReference>
<dbReference type="RefSeq" id="WP_109605473.1">
    <property type="nucleotide sequence ID" value="NZ_QGGI01000015.1"/>
</dbReference>
<comment type="caution">
    <text evidence="3">The sequence shown here is derived from an EMBL/GenBank/DDBJ whole genome shotgun (WGS) entry which is preliminary data.</text>
</comment>
<gene>
    <name evidence="3" type="ORF">C7380_11514</name>
</gene>
<dbReference type="Gene3D" id="1.10.8.1040">
    <property type="match status" value="1"/>
</dbReference>
<dbReference type="AlphaFoldDB" id="A0AA45C5P0"/>
<dbReference type="Proteomes" id="UP000245921">
    <property type="component" value="Unassembled WGS sequence"/>
</dbReference>
<dbReference type="Pfam" id="PF00639">
    <property type="entry name" value="Rotamase"/>
    <property type="match status" value="1"/>
</dbReference>
<dbReference type="PROSITE" id="PS01096">
    <property type="entry name" value="PPIC_PPIASE_1"/>
    <property type="match status" value="1"/>
</dbReference>
<keyword evidence="4" id="KW-1185">Reference proteome</keyword>
<dbReference type="GO" id="GO:0003755">
    <property type="term" value="F:peptidyl-prolyl cis-trans isomerase activity"/>
    <property type="evidence" value="ECO:0007669"/>
    <property type="project" value="UniProtKB-KW"/>
</dbReference>
<keyword evidence="1" id="KW-0697">Rotamase</keyword>
<dbReference type="PROSITE" id="PS50198">
    <property type="entry name" value="PPIC_PPIASE_2"/>
    <property type="match status" value="1"/>
</dbReference>
<keyword evidence="1 3" id="KW-0413">Isomerase</keyword>
<dbReference type="InterPro" id="IPR050245">
    <property type="entry name" value="PrsA_foldase"/>
</dbReference>